<dbReference type="AlphaFoldDB" id="A0A1H7Q6E4"/>
<keyword evidence="8" id="KW-1185">Reference proteome</keyword>
<evidence type="ECO:0000256" key="4">
    <source>
        <dbReference type="HAMAP-Rule" id="MF_00636"/>
    </source>
</evidence>
<dbReference type="Gene3D" id="3.40.50.300">
    <property type="entry name" value="P-loop containing nucleotide triphosphate hydrolases"/>
    <property type="match status" value="1"/>
</dbReference>
<keyword evidence="1 4" id="KW-0547">Nucleotide-binding</keyword>
<evidence type="ECO:0000259" key="5">
    <source>
        <dbReference type="Pfam" id="PF03668"/>
    </source>
</evidence>
<gene>
    <name evidence="7" type="ORF">SAMN05444583_10956</name>
</gene>
<organism evidence="7 8">
    <name type="scientific">Rhodococcus maanshanensis</name>
    <dbReference type="NCBI Taxonomy" id="183556"/>
    <lineage>
        <taxon>Bacteria</taxon>
        <taxon>Bacillati</taxon>
        <taxon>Actinomycetota</taxon>
        <taxon>Actinomycetes</taxon>
        <taxon>Mycobacteriales</taxon>
        <taxon>Nocardiaceae</taxon>
        <taxon>Rhodococcus</taxon>
    </lineage>
</organism>
<comment type="caution">
    <text evidence="4">Lacks conserved residue(s) required for the propagation of feature annotation.</text>
</comment>
<evidence type="ECO:0000256" key="1">
    <source>
        <dbReference type="ARBA" id="ARBA00022741"/>
    </source>
</evidence>
<dbReference type="Pfam" id="PF03668">
    <property type="entry name" value="RapZ-like_N"/>
    <property type="match status" value="1"/>
</dbReference>
<evidence type="ECO:0000313" key="8">
    <source>
        <dbReference type="Proteomes" id="UP000198677"/>
    </source>
</evidence>
<evidence type="ECO:0000259" key="6">
    <source>
        <dbReference type="Pfam" id="PF22740"/>
    </source>
</evidence>
<feature type="domain" description="RapZ-like N-terminal" evidence="5">
    <location>
        <begin position="12"/>
        <end position="171"/>
    </location>
</feature>
<dbReference type="GO" id="GO:0005525">
    <property type="term" value="F:GTP binding"/>
    <property type="evidence" value="ECO:0007669"/>
    <property type="project" value="UniProtKB-UniRule"/>
</dbReference>
<dbReference type="GO" id="GO:0005524">
    <property type="term" value="F:ATP binding"/>
    <property type="evidence" value="ECO:0007669"/>
    <property type="project" value="UniProtKB-UniRule"/>
</dbReference>
<dbReference type="PANTHER" id="PTHR30448">
    <property type="entry name" value="RNASE ADAPTER PROTEIN RAPZ"/>
    <property type="match status" value="1"/>
</dbReference>
<evidence type="ECO:0000313" key="7">
    <source>
        <dbReference type="EMBL" id="SEL43563.1"/>
    </source>
</evidence>
<evidence type="ECO:0000256" key="3">
    <source>
        <dbReference type="ARBA" id="ARBA00023134"/>
    </source>
</evidence>
<feature type="domain" description="RapZ C-terminal" evidence="6">
    <location>
        <begin position="177"/>
        <end position="296"/>
    </location>
</feature>
<dbReference type="InterPro" id="IPR053930">
    <property type="entry name" value="RapZ-like_N"/>
</dbReference>
<dbReference type="InterPro" id="IPR053931">
    <property type="entry name" value="RapZ_C"/>
</dbReference>
<keyword evidence="2 4" id="KW-0067">ATP-binding</keyword>
<dbReference type="PANTHER" id="PTHR30448:SF0">
    <property type="entry name" value="RNASE ADAPTER PROTEIN RAPZ"/>
    <property type="match status" value="1"/>
</dbReference>
<dbReference type="InterPro" id="IPR005337">
    <property type="entry name" value="RapZ-like"/>
</dbReference>
<dbReference type="PIRSF" id="PIRSF005052">
    <property type="entry name" value="P-loopkin"/>
    <property type="match status" value="1"/>
</dbReference>
<protein>
    <submittedName>
        <fullName evidence="7">UPF0042 nucleotide-binding protein</fullName>
    </submittedName>
</protein>
<reference evidence="8" key="1">
    <citation type="submission" date="2016-10" db="EMBL/GenBank/DDBJ databases">
        <authorList>
            <person name="Varghese N."/>
            <person name="Submissions S."/>
        </authorList>
    </citation>
    <scope>NUCLEOTIDE SEQUENCE [LARGE SCALE GENOMIC DNA]</scope>
    <source>
        <strain evidence="8">DSM 44675</strain>
    </source>
</reference>
<sequence length="299" mass="32893">MSDQTGQGESDMEVALVTGLSGAGMSTAANVLEDLGWYVADNLPPELISRMVDLGLEPGSRIPKLAVVIDVRSRRFTGDLVSVIKEVESKATRTRVLFLEATDQVLVRRFEQVRRSHPLQQDGVDGTLIEGIEAERVQLAPVKADADLVIDTSSLSVHELRQKIESAFGGETTGAIAITVQSFGFKYGLPMDADLVCDVRFLPNPHWIPELREHTGRDAAVSDYVLSQEGARDYLDTYRHLLELTTNGYRREGKRYMTIAVGCTGGKHRSVAMTEALAGMLEREQGVTVKVVHRDLGRE</sequence>
<dbReference type="HAMAP" id="MF_00636">
    <property type="entry name" value="RapZ_like"/>
    <property type="match status" value="1"/>
</dbReference>
<dbReference type="SUPFAM" id="SSF52540">
    <property type="entry name" value="P-loop containing nucleoside triphosphate hydrolases"/>
    <property type="match status" value="1"/>
</dbReference>
<keyword evidence="3 4" id="KW-0342">GTP-binding</keyword>
<dbReference type="InterPro" id="IPR027417">
    <property type="entry name" value="P-loop_NTPase"/>
</dbReference>
<proteinExistence type="inferred from homology"/>
<dbReference type="Pfam" id="PF22740">
    <property type="entry name" value="PapZ_C"/>
    <property type="match status" value="1"/>
</dbReference>
<evidence type="ECO:0000256" key="2">
    <source>
        <dbReference type="ARBA" id="ARBA00022840"/>
    </source>
</evidence>
<dbReference type="NCBIfam" id="NF003828">
    <property type="entry name" value="PRK05416.1"/>
    <property type="match status" value="1"/>
</dbReference>
<accession>A0A1H7Q6E4</accession>
<dbReference type="EMBL" id="FOAW01000009">
    <property type="protein sequence ID" value="SEL43563.1"/>
    <property type="molecule type" value="Genomic_DNA"/>
</dbReference>
<feature type="binding site" evidence="4">
    <location>
        <begin position="70"/>
        <end position="73"/>
    </location>
    <ligand>
        <name>GTP</name>
        <dbReference type="ChEBI" id="CHEBI:37565"/>
    </ligand>
</feature>
<dbReference type="Proteomes" id="UP000198677">
    <property type="component" value="Unassembled WGS sequence"/>
</dbReference>
<name>A0A1H7Q6E4_9NOCA</name>